<dbReference type="AlphaFoldDB" id="C5FKN8"/>
<evidence type="ECO:0000256" key="5">
    <source>
        <dbReference type="SAM" id="MobiDB-lite"/>
    </source>
</evidence>
<feature type="region of interest" description="Disordered" evidence="5">
    <location>
        <begin position="35"/>
        <end position="81"/>
    </location>
</feature>
<dbReference type="EMBL" id="DS995703">
    <property type="protein sequence ID" value="EEQ30260.1"/>
    <property type="molecule type" value="Genomic_DNA"/>
</dbReference>
<proteinExistence type="predicted"/>
<gene>
    <name evidence="7" type="ORF">MCYG_03079</name>
</gene>
<keyword evidence="2 6" id="KW-0812">Transmembrane</keyword>
<keyword evidence="8" id="KW-1185">Reference proteome</keyword>
<evidence type="ECO:0000256" key="3">
    <source>
        <dbReference type="ARBA" id="ARBA00022989"/>
    </source>
</evidence>
<name>C5FKN8_ARTOC</name>
<evidence type="ECO:0000256" key="4">
    <source>
        <dbReference type="ARBA" id="ARBA00023136"/>
    </source>
</evidence>
<evidence type="ECO:0000256" key="2">
    <source>
        <dbReference type="ARBA" id="ARBA00022692"/>
    </source>
</evidence>
<comment type="subcellular location">
    <subcellularLocation>
        <location evidence="1">Membrane</location>
        <topology evidence="1">Single-pass membrane protein</topology>
    </subcellularLocation>
</comment>
<reference evidence="8" key="1">
    <citation type="journal article" date="2012" name="MBio">
        <title>Comparative genome analysis of Trichophyton rubrum and related dermatophytes reveals candidate genes involved in infection.</title>
        <authorList>
            <person name="Martinez D.A."/>
            <person name="Oliver B.G."/>
            <person name="Graeser Y."/>
            <person name="Goldberg J.M."/>
            <person name="Li W."/>
            <person name="Martinez-Rossi N.M."/>
            <person name="Monod M."/>
            <person name="Shelest E."/>
            <person name="Barton R.C."/>
            <person name="Birch E."/>
            <person name="Brakhage A.A."/>
            <person name="Chen Z."/>
            <person name="Gurr S.J."/>
            <person name="Heiman D."/>
            <person name="Heitman J."/>
            <person name="Kosti I."/>
            <person name="Rossi A."/>
            <person name="Saif S."/>
            <person name="Samalova M."/>
            <person name="Saunders C.W."/>
            <person name="Shea T."/>
            <person name="Summerbell R.C."/>
            <person name="Xu J."/>
            <person name="Young S."/>
            <person name="Zeng Q."/>
            <person name="Birren B.W."/>
            <person name="Cuomo C.A."/>
            <person name="White T.C."/>
        </authorList>
    </citation>
    <scope>NUCLEOTIDE SEQUENCE [LARGE SCALE GENOMIC DNA]</scope>
    <source>
        <strain evidence="8">ATCC MYA-4605 / CBS 113480</strain>
    </source>
</reference>
<dbReference type="GeneID" id="9223658"/>
<dbReference type="GO" id="GO:0016020">
    <property type="term" value="C:membrane"/>
    <property type="evidence" value="ECO:0007669"/>
    <property type="project" value="UniProtKB-SubCell"/>
</dbReference>
<dbReference type="Proteomes" id="UP000002035">
    <property type="component" value="Unassembled WGS sequence"/>
</dbReference>
<accession>C5FKN8</accession>
<dbReference type="OMA" id="PPPRNCE"/>
<evidence type="ECO:0000313" key="8">
    <source>
        <dbReference type="Proteomes" id="UP000002035"/>
    </source>
</evidence>
<dbReference type="PANTHER" id="PTHR15549">
    <property type="entry name" value="PAIRED IMMUNOGLOBULIN-LIKE TYPE 2 RECEPTOR"/>
    <property type="match status" value="1"/>
</dbReference>
<dbReference type="GO" id="GO:0071944">
    <property type="term" value="C:cell periphery"/>
    <property type="evidence" value="ECO:0007669"/>
    <property type="project" value="UniProtKB-ARBA"/>
</dbReference>
<keyword evidence="4 6" id="KW-0472">Membrane</keyword>
<feature type="transmembrane region" description="Helical" evidence="6">
    <location>
        <begin position="87"/>
        <end position="113"/>
    </location>
</feature>
<dbReference type="OrthoDB" id="5409186at2759"/>
<evidence type="ECO:0000256" key="1">
    <source>
        <dbReference type="ARBA" id="ARBA00004167"/>
    </source>
</evidence>
<dbReference type="eggNOG" id="ENOG502SR80">
    <property type="taxonomic scope" value="Eukaryota"/>
</dbReference>
<feature type="compositionally biased region" description="Low complexity" evidence="5">
    <location>
        <begin position="42"/>
        <end position="71"/>
    </location>
</feature>
<dbReference type="PANTHER" id="PTHR15549:SF26">
    <property type="entry name" value="AXIAL BUDDING PATTERN PROTEIN 2-RELATED"/>
    <property type="match status" value="1"/>
</dbReference>
<dbReference type="RefSeq" id="XP_002847573.1">
    <property type="nucleotide sequence ID" value="XM_002847527.1"/>
</dbReference>
<evidence type="ECO:0000256" key="6">
    <source>
        <dbReference type="SAM" id="Phobius"/>
    </source>
</evidence>
<dbReference type="VEuPathDB" id="FungiDB:MCYG_03079"/>
<dbReference type="InterPro" id="IPR051694">
    <property type="entry name" value="Immunoregulatory_rcpt-like"/>
</dbReference>
<evidence type="ECO:0000313" key="7">
    <source>
        <dbReference type="EMBL" id="EEQ30260.1"/>
    </source>
</evidence>
<dbReference type="STRING" id="554155.C5FKN8"/>
<keyword evidence="3 6" id="KW-1133">Transmembrane helix</keyword>
<organism evidence="7 8">
    <name type="scientific">Arthroderma otae (strain ATCC MYA-4605 / CBS 113480)</name>
    <name type="common">Microsporum canis</name>
    <dbReference type="NCBI Taxonomy" id="554155"/>
    <lineage>
        <taxon>Eukaryota</taxon>
        <taxon>Fungi</taxon>
        <taxon>Dikarya</taxon>
        <taxon>Ascomycota</taxon>
        <taxon>Pezizomycotina</taxon>
        <taxon>Eurotiomycetes</taxon>
        <taxon>Eurotiomycetidae</taxon>
        <taxon>Onygenales</taxon>
        <taxon>Arthrodermataceae</taxon>
        <taxon>Microsporum</taxon>
    </lineage>
</organism>
<dbReference type="HOGENOM" id="CLU_078879_0_0_1"/>
<sequence length="215" mass="22093">MATAYCPRNTYCTDVGCCSIFYTLKQCGGHEVQNYESPGQKSSTTRISSSTSFSSSSTSSMTSGSAQATSAGNSNEKNEGNGVSKKISAIVGGVVGGLAVVGAVIIGVVWMVLRSRTTATPALPAAVSEGQYNNLDLKGQAYESDGSGRVISRSVMGFYAPSTAISSIEAAPNTPSYALPGPRRVTELDAEGIYRMNPASASTVDAITSISGEAK</sequence>
<protein>
    <submittedName>
        <fullName evidence="7">Uncharacterized protein</fullName>
    </submittedName>
</protein>